<sequence length="116" mass="13089">MSEFLNNFIVAASMLANRGDKAKPLSSVDVDLLINNAKPQLTFQMSERPDFLGERRVRWQGQGPEPTPTPDFGSEFCWVDEGTGRKRCLPIKSEVCGSLIPVVALGLWSLRRHFRR</sequence>
<evidence type="ECO:0000313" key="2">
    <source>
        <dbReference type="Proteomes" id="UP000034603"/>
    </source>
</evidence>
<evidence type="ECO:0000313" key="1">
    <source>
        <dbReference type="EMBL" id="KKQ44040.1"/>
    </source>
</evidence>
<reference evidence="1 2" key="1">
    <citation type="journal article" date="2015" name="Nature">
        <title>rRNA introns, odd ribosomes, and small enigmatic genomes across a large radiation of phyla.</title>
        <authorList>
            <person name="Brown C.T."/>
            <person name="Hug L.A."/>
            <person name="Thomas B.C."/>
            <person name="Sharon I."/>
            <person name="Castelle C.J."/>
            <person name="Singh A."/>
            <person name="Wilkins M.J."/>
            <person name="Williams K.H."/>
            <person name="Banfield J.F."/>
        </authorList>
    </citation>
    <scope>NUCLEOTIDE SEQUENCE [LARGE SCALE GENOMIC DNA]</scope>
</reference>
<dbReference type="AlphaFoldDB" id="A0A0G0HZF0"/>
<comment type="caution">
    <text evidence="1">The sequence shown here is derived from an EMBL/GenBank/DDBJ whole genome shotgun (WGS) entry which is preliminary data.</text>
</comment>
<accession>A0A0G0HZF0</accession>
<proteinExistence type="predicted"/>
<dbReference type="EMBL" id="LBTR01000035">
    <property type="protein sequence ID" value="KKQ44040.1"/>
    <property type="molecule type" value="Genomic_DNA"/>
</dbReference>
<dbReference type="Proteomes" id="UP000034603">
    <property type="component" value="Unassembled WGS sequence"/>
</dbReference>
<organism evidence="1 2">
    <name type="scientific">Candidatus Woesebacteria bacterium GW2011_GWA1_37_8</name>
    <dbReference type="NCBI Taxonomy" id="1618546"/>
    <lineage>
        <taxon>Bacteria</taxon>
        <taxon>Candidatus Woeseibacteriota</taxon>
    </lineage>
</organism>
<gene>
    <name evidence="1" type="ORF">US62_C0035G0017</name>
</gene>
<name>A0A0G0HZF0_9BACT</name>
<protein>
    <submittedName>
        <fullName evidence="1">Uncharacterized protein</fullName>
    </submittedName>
</protein>